<dbReference type="Proteomes" id="UP000464718">
    <property type="component" value="Chromosome ii"/>
</dbReference>
<dbReference type="AlphaFoldDB" id="A0AAX1FZ31"/>
<proteinExistence type="predicted"/>
<evidence type="ECO:0000313" key="1">
    <source>
        <dbReference type="EMBL" id="QHH12532.1"/>
    </source>
</evidence>
<accession>A0AAX1FZ31</accession>
<gene>
    <name evidence="1" type="ORF">EHC69_25080</name>
</gene>
<organism evidence="1 2">
    <name type="scientific">Vibrio parahaemolyticus</name>
    <dbReference type="NCBI Taxonomy" id="670"/>
    <lineage>
        <taxon>Bacteria</taxon>
        <taxon>Pseudomonadati</taxon>
        <taxon>Pseudomonadota</taxon>
        <taxon>Gammaproteobacteria</taxon>
        <taxon>Vibrionales</taxon>
        <taxon>Vibrionaceae</taxon>
        <taxon>Vibrio</taxon>
    </lineage>
</organism>
<protein>
    <submittedName>
        <fullName evidence="1">Uncharacterized protein</fullName>
    </submittedName>
</protein>
<name>A0AAX1FZ31_VIBPH</name>
<dbReference type="RefSeq" id="WP_159408471.1">
    <property type="nucleotide sequence ID" value="NZ_CP034299.1"/>
</dbReference>
<reference evidence="1 2" key="1">
    <citation type="submission" date="2018-12" db="EMBL/GenBank/DDBJ databases">
        <title>Genomic insights into the evolutionary origins and pathogenicity of five Vibrio parahaemolyticus strains isolated from the shrimp with acute hepatopancreatic necrosis disease (AHPND).</title>
        <authorList>
            <person name="Yang Q."/>
            <person name="Dong X."/>
            <person name="Xie G."/>
            <person name="Fu S."/>
            <person name="Zou P."/>
            <person name="Sun J."/>
            <person name="Wang Y."/>
            <person name="Huang J."/>
        </authorList>
    </citation>
    <scope>NUCLEOTIDE SEQUENCE [LARGE SCALE GENOMIC DNA]</scope>
    <source>
        <strain evidence="1 2">20160303005-1</strain>
    </source>
</reference>
<evidence type="ECO:0000313" key="2">
    <source>
        <dbReference type="Proteomes" id="UP000464718"/>
    </source>
</evidence>
<sequence>MRRISKRYKSKLSRLYQIAKSNHITLAELIELKRRGDCHVSPNVFESDEQYLYWLDIAMSVC</sequence>
<dbReference type="EMBL" id="CP034299">
    <property type="protein sequence ID" value="QHH12532.1"/>
    <property type="molecule type" value="Genomic_DNA"/>
</dbReference>